<reference evidence="13" key="1">
    <citation type="journal article" date="2018" name="Nat. Microbiol.">
        <title>Leveraging single-cell genomics to expand the fungal tree of life.</title>
        <authorList>
            <person name="Ahrendt S.R."/>
            <person name="Quandt C.A."/>
            <person name="Ciobanu D."/>
            <person name="Clum A."/>
            <person name="Salamov A."/>
            <person name="Andreopoulos B."/>
            <person name="Cheng J.F."/>
            <person name="Woyke T."/>
            <person name="Pelin A."/>
            <person name="Henrissat B."/>
            <person name="Reynolds N.K."/>
            <person name="Benny G.L."/>
            <person name="Smith M.E."/>
            <person name="James T.Y."/>
            <person name="Grigoriev I.V."/>
        </authorList>
    </citation>
    <scope>NUCLEOTIDE SEQUENCE [LARGE SCALE GENOMIC DNA]</scope>
    <source>
        <strain evidence="13">Baker2002</strain>
    </source>
</reference>
<keyword evidence="8" id="KW-0507">mRNA processing</keyword>
<dbReference type="PROSITE" id="PS00518">
    <property type="entry name" value="ZF_RING_1"/>
    <property type="match status" value="1"/>
</dbReference>
<dbReference type="InterPro" id="IPR017907">
    <property type="entry name" value="Znf_RING_CS"/>
</dbReference>
<feature type="compositionally biased region" description="Low complexity" evidence="9">
    <location>
        <begin position="54"/>
        <end position="70"/>
    </location>
</feature>
<dbReference type="Pfam" id="PF00642">
    <property type="entry name" value="zf-CCCH"/>
    <property type="match status" value="1"/>
</dbReference>
<evidence type="ECO:0000256" key="1">
    <source>
        <dbReference type="ARBA" id="ARBA00003777"/>
    </source>
</evidence>
<evidence type="ECO:0000259" key="10">
    <source>
        <dbReference type="PROSITE" id="PS50089"/>
    </source>
</evidence>
<dbReference type="Gene3D" id="3.30.40.10">
    <property type="entry name" value="Zinc/RING finger domain, C3HC4 (zinc finger)"/>
    <property type="match status" value="1"/>
</dbReference>
<dbReference type="OrthoDB" id="25761at2759"/>
<evidence type="ECO:0000256" key="3">
    <source>
        <dbReference type="ARBA" id="ARBA00020647"/>
    </source>
</evidence>
<dbReference type="InterPro" id="IPR013083">
    <property type="entry name" value="Znf_RING/FYVE/PHD"/>
</dbReference>
<dbReference type="InterPro" id="IPR036855">
    <property type="entry name" value="Znf_CCCH_sf"/>
</dbReference>
<evidence type="ECO:0000313" key="13">
    <source>
        <dbReference type="Proteomes" id="UP000268321"/>
    </source>
</evidence>
<dbReference type="GO" id="GO:0006397">
    <property type="term" value="P:mRNA processing"/>
    <property type="evidence" value="ECO:0007669"/>
    <property type="project" value="UniProtKB-KW"/>
</dbReference>
<dbReference type="InterPro" id="IPR039971">
    <property type="entry name" value="CWC24-like"/>
</dbReference>
<evidence type="ECO:0000256" key="4">
    <source>
        <dbReference type="ARBA" id="ARBA00022723"/>
    </source>
</evidence>
<keyword evidence="8" id="KW-0539">Nucleus</keyword>
<dbReference type="SUPFAM" id="SSF57850">
    <property type="entry name" value="RING/U-box"/>
    <property type="match status" value="1"/>
</dbReference>
<dbReference type="InterPro" id="IPR001841">
    <property type="entry name" value="Znf_RING"/>
</dbReference>
<dbReference type="Pfam" id="PF13445">
    <property type="entry name" value="zf-RING_UBOX"/>
    <property type="match status" value="1"/>
</dbReference>
<keyword evidence="13" id="KW-1185">Reference proteome</keyword>
<comment type="similarity">
    <text evidence="2 8">Belongs to the CWC24 family.</text>
</comment>
<dbReference type="SUPFAM" id="SSF90229">
    <property type="entry name" value="CCCH zinc finger"/>
    <property type="match status" value="1"/>
</dbReference>
<evidence type="ECO:0000256" key="8">
    <source>
        <dbReference type="RuleBase" id="RU367110"/>
    </source>
</evidence>
<protein>
    <recommendedName>
        <fullName evidence="3 8">Pre-mRNA-splicing factor CWC24</fullName>
    </recommendedName>
</protein>
<evidence type="ECO:0000256" key="9">
    <source>
        <dbReference type="SAM" id="MobiDB-lite"/>
    </source>
</evidence>
<keyword evidence="5 7" id="KW-0863">Zinc-finger</keyword>
<feature type="domain" description="C3H1-type" evidence="11">
    <location>
        <begin position="121"/>
        <end position="149"/>
    </location>
</feature>
<keyword evidence="8" id="KW-0238">DNA-binding</keyword>
<name>A0A4P9ZGY0_9ASCO</name>
<dbReference type="EMBL" id="ML004433">
    <property type="protein sequence ID" value="RKP32245.1"/>
    <property type="molecule type" value="Genomic_DNA"/>
</dbReference>
<organism evidence="12 13">
    <name type="scientific">Metschnikowia bicuspidata</name>
    <dbReference type="NCBI Taxonomy" id="27322"/>
    <lineage>
        <taxon>Eukaryota</taxon>
        <taxon>Fungi</taxon>
        <taxon>Dikarya</taxon>
        <taxon>Ascomycota</taxon>
        <taxon>Saccharomycotina</taxon>
        <taxon>Pichiomycetes</taxon>
        <taxon>Metschnikowiaceae</taxon>
        <taxon>Metschnikowia</taxon>
    </lineage>
</organism>
<evidence type="ECO:0000256" key="6">
    <source>
        <dbReference type="ARBA" id="ARBA00022833"/>
    </source>
</evidence>
<dbReference type="GO" id="GO:0034247">
    <property type="term" value="P:snoRNA splicing"/>
    <property type="evidence" value="ECO:0007669"/>
    <property type="project" value="TreeGrafter"/>
</dbReference>
<keyword evidence="4 7" id="KW-0479">Metal-binding</keyword>
<evidence type="ECO:0000259" key="11">
    <source>
        <dbReference type="PROSITE" id="PS50103"/>
    </source>
</evidence>
<evidence type="ECO:0000313" key="12">
    <source>
        <dbReference type="EMBL" id="RKP32245.1"/>
    </source>
</evidence>
<dbReference type="Gene3D" id="4.10.1000.10">
    <property type="entry name" value="Zinc finger, CCCH-type"/>
    <property type="match status" value="1"/>
</dbReference>
<feature type="zinc finger region" description="C3H1-type" evidence="7">
    <location>
        <begin position="121"/>
        <end position="149"/>
    </location>
</feature>
<dbReference type="SMART" id="SM00184">
    <property type="entry name" value="RING"/>
    <property type="match status" value="1"/>
</dbReference>
<dbReference type="AlphaFoldDB" id="A0A4P9ZGY0"/>
<keyword evidence="8" id="KW-0508">mRNA splicing</keyword>
<dbReference type="InterPro" id="IPR000571">
    <property type="entry name" value="Znf_CCCH"/>
</dbReference>
<dbReference type="GO" id="GO:0003677">
    <property type="term" value="F:DNA binding"/>
    <property type="evidence" value="ECO:0007669"/>
    <property type="project" value="UniProtKB-UniRule"/>
</dbReference>
<evidence type="ECO:0000256" key="5">
    <source>
        <dbReference type="ARBA" id="ARBA00022771"/>
    </source>
</evidence>
<feature type="domain" description="RING-type" evidence="10">
    <location>
        <begin position="179"/>
        <end position="219"/>
    </location>
</feature>
<dbReference type="SMART" id="SM00356">
    <property type="entry name" value="ZnF_C3H1"/>
    <property type="match status" value="1"/>
</dbReference>
<dbReference type="PROSITE" id="PS50103">
    <property type="entry name" value="ZF_C3H1"/>
    <property type="match status" value="1"/>
</dbReference>
<feature type="region of interest" description="Disordered" evidence="9">
    <location>
        <begin position="1"/>
        <end position="108"/>
    </location>
</feature>
<evidence type="ECO:0000256" key="2">
    <source>
        <dbReference type="ARBA" id="ARBA00009161"/>
    </source>
</evidence>
<dbReference type="PANTHER" id="PTHR12930">
    <property type="entry name" value="ZINC FINGER PROTEIN 183"/>
    <property type="match status" value="1"/>
</dbReference>
<dbReference type="GO" id="GO:0008270">
    <property type="term" value="F:zinc ion binding"/>
    <property type="evidence" value="ECO:0007669"/>
    <property type="project" value="UniProtKB-KW"/>
</dbReference>
<comment type="function">
    <text evidence="1 8">Involved in pre-mRNA splicing.</text>
</comment>
<proteinExistence type="inferred from homology"/>
<keyword evidence="8" id="KW-0747">Spliceosome</keyword>
<keyword evidence="6 7" id="KW-0862">Zinc</keyword>
<dbReference type="InterPro" id="IPR027370">
    <property type="entry name" value="Znf-RING_euk"/>
</dbReference>
<evidence type="ECO:0000256" key="7">
    <source>
        <dbReference type="PROSITE-ProRule" id="PRU00723"/>
    </source>
</evidence>
<dbReference type="PROSITE" id="PS50089">
    <property type="entry name" value="ZF_RING_2"/>
    <property type="match status" value="1"/>
</dbReference>
<dbReference type="PANTHER" id="PTHR12930:SF0">
    <property type="entry name" value="RING FINGER PROTEIN 113B"/>
    <property type="match status" value="1"/>
</dbReference>
<sequence length="234" mass="26256">MFKKRTVNGATKRLRDTVPDGSEPLSEFEAYKRQRLPGGTEGDESSPQQDHTIPQTTQPTEESQQQQQLPPKLPKSRVGRSPKSSITDSSEASKDENSVPLQTAVGPKAPPKHIRVITLTDFQPDVCKDFQQMGYCGYGDTCKFLHVRDELRQKKPIVKEWENVATSDSPVVEDVLLKCPICKDDYTNPVRTECGHQFCRACVMKRYKEKKKTKCFICKADTGGLVQPVKLGTV</sequence>
<dbReference type="Proteomes" id="UP000268321">
    <property type="component" value="Unassembled WGS sequence"/>
</dbReference>
<gene>
    <name evidence="12" type="ORF">METBISCDRAFT_12475</name>
</gene>
<comment type="subunit">
    <text evidence="8">Associated with the spliceosome.</text>
</comment>
<comment type="subcellular location">
    <subcellularLocation>
        <location evidence="8">Nucleus</location>
    </subcellularLocation>
</comment>
<accession>A0A4P9ZGY0</accession>
<dbReference type="GO" id="GO:0005684">
    <property type="term" value="C:U2-type spliceosomal complex"/>
    <property type="evidence" value="ECO:0007669"/>
    <property type="project" value="TreeGrafter"/>
</dbReference>